<gene>
    <name evidence="1" type="ORF">ONZ43_g1436</name>
</gene>
<accession>A0ACC2J4B8</accession>
<name>A0ACC2J4B8_9PEZI</name>
<reference evidence="1" key="1">
    <citation type="submission" date="2022-11" db="EMBL/GenBank/DDBJ databases">
        <title>Genome Sequence of Nemania bipapillata.</title>
        <authorList>
            <person name="Buettner E."/>
        </authorList>
    </citation>
    <scope>NUCLEOTIDE SEQUENCE</scope>
    <source>
        <strain evidence="1">CP14</strain>
    </source>
</reference>
<organism evidence="1 2">
    <name type="scientific">Nemania bipapillata</name>
    <dbReference type="NCBI Taxonomy" id="110536"/>
    <lineage>
        <taxon>Eukaryota</taxon>
        <taxon>Fungi</taxon>
        <taxon>Dikarya</taxon>
        <taxon>Ascomycota</taxon>
        <taxon>Pezizomycotina</taxon>
        <taxon>Sordariomycetes</taxon>
        <taxon>Xylariomycetidae</taxon>
        <taxon>Xylariales</taxon>
        <taxon>Xylariaceae</taxon>
        <taxon>Nemania</taxon>
    </lineage>
</organism>
<dbReference type="Proteomes" id="UP001153334">
    <property type="component" value="Unassembled WGS sequence"/>
</dbReference>
<keyword evidence="2" id="KW-1185">Reference proteome</keyword>
<sequence>MFAASKIQDAFRYMQKGQHIGRIGLCLKSTVMENGSNEVTTVQQDFEPALRPRQLVFGENASYLLVGGLGGLGRAIALWMAEHNAKDLVFLSRSAGTDPQHESFVKELRSMGCRAQLVKGDVSRLEDVQAAFMSAAYPVKGVFQMTMVLRDQNFQKMTFEEWCQATSPKIQGTWNLHNASIAAGHELDFFVCFSSLSGIIGQPGQANYASANTFLDSMVQYRKSLGQPASVVDIGAVEEIGYVSHNPGLMNKMRSMGFKGVTEQELLDAMTVAVTSPDQSKYSSEIAASAASARCKDTASSFVLGLGSSIPLSDPSNRAVWRKDRRMGVYHNFGTSASGAEGRASGNEVVKAFVAATMSDTSLLKEAASANFLAVEIGKKLFDLLLKPHEELNTTLPLVDLGLDSLVAIELRAWWKQMFKFNISVLEMLGMGSLEALGQHAAEGLLRLATEES</sequence>
<evidence type="ECO:0000313" key="1">
    <source>
        <dbReference type="EMBL" id="KAJ8122347.1"/>
    </source>
</evidence>
<dbReference type="EMBL" id="JAPESX010000248">
    <property type="protein sequence ID" value="KAJ8122347.1"/>
    <property type="molecule type" value="Genomic_DNA"/>
</dbReference>
<proteinExistence type="predicted"/>
<comment type="caution">
    <text evidence="1">The sequence shown here is derived from an EMBL/GenBank/DDBJ whole genome shotgun (WGS) entry which is preliminary data.</text>
</comment>
<protein>
    <submittedName>
        <fullName evidence="1">Uncharacterized protein</fullName>
    </submittedName>
</protein>
<evidence type="ECO:0000313" key="2">
    <source>
        <dbReference type="Proteomes" id="UP001153334"/>
    </source>
</evidence>